<comment type="caution">
    <text evidence="1">The sequence shown here is derived from an EMBL/GenBank/DDBJ whole genome shotgun (WGS) entry which is preliminary data.</text>
</comment>
<dbReference type="Proteomes" id="UP000251960">
    <property type="component" value="Chromosome 4"/>
</dbReference>
<accession>A0A3L6F121</accession>
<name>A0A3L6F121_MAIZE</name>
<gene>
    <name evidence="1" type="primary">secA</name>
    <name evidence="1" type="ORF">Zm00014a_009065</name>
</gene>
<evidence type="ECO:0000313" key="2">
    <source>
        <dbReference type="Proteomes" id="UP000251960"/>
    </source>
</evidence>
<proteinExistence type="predicted"/>
<evidence type="ECO:0000313" key="1">
    <source>
        <dbReference type="EMBL" id="PWZ26578.1"/>
    </source>
</evidence>
<dbReference type="EMBL" id="NCVQ01000005">
    <property type="protein sequence ID" value="PWZ26578.1"/>
    <property type="molecule type" value="Genomic_DNA"/>
</dbReference>
<dbReference type="AlphaFoldDB" id="A0A3L6F121"/>
<protein>
    <submittedName>
        <fullName evidence="1">Protein translocase subunit SecA, chloroplastic</fullName>
    </submittedName>
</protein>
<sequence>MYAEEERELLVEVRAPLGSHPHSLTVQCTYRNLASQETMNESLFTCELSKQTLSSVKDTVEMAIKKWGEKSLTKLEAEKRLSYSCEKVITTGGRNRAP</sequence>
<reference evidence="1 2" key="1">
    <citation type="journal article" date="2018" name="Nat. Genet.">
        <title>Extensive intraspecific gene order and gene structural variations between Mo17 and other maize genomes.</title>
        <authorList>
            <person name="Sun S."/>
            <person name="Zhou Y."/>
            <person name="Chen J."/>
            <person name="Shi J."/>
            <person name="Zhao H."/>
            <person name="Zhao H."/>
            <person name="Song W."/>
            <person name="Zhang M."/>
            <person name="Cui Y."/>
            <person name="Dong X."/>
            <person name="Liu H."/>
            <person name="Ma X."/>
            <person name="Jiao Y."/>
            <person name="Wang B."/>
            <person name="Wei X."/>
            <person name="Stein J.C."/>
            <person name="Glaubitz J.C."/>
            <person name="Lu F."/>
            <person name="Yu G."/>
            <person name="Liang C."/>
            <person name="Fengler K."/>
            <person name="Li B."/>
            <person name="Rafalski A."/>
            <person name="Schnable P.S."/>
            <person name="Ware D.H."/>
            <person name="Buckler E.S."/>
            <person name="Lai J."/>
        </authorList>
    </citation>
    <scope>NUCLEOTIDE SEQUENCE [LARGE SCALE GENOMIC DNA]</scope>
    <source>
        <strain evidence="2">cv. Missouri 17</strain>
        <tissue evidence="1">Seedling</tissue>
    </source>
</reference>
<organism evidence="1 2">
    <name type="scientific">Zea mays</name>
    <name type="common">Maize</name>
    <dbReference type="NCBI Taxonomy" id="4577"/>
    <lineage>
        <taxon>Eukaryota</taxon>
        <taxon>Viridiplantae</taxon>
        <taxon>Streptophyta</taxon>
        <taxon>Embryophyta</taxon>
        <taxon>Tracheophyta</taxon>
        <taxon>Spermatophyta</taxon>
        <taxon>Magnoliopsida</taxon>
        <taxon>Liliopsida</taxon>
        <taxon>Poales</taxon>
        <taxon>Poaceae</taxon>
        <taxon>PACMAD clade</taxon>
        <taxon>Panicoideae</taxon>
        <taxon>Andropogonodae</taxon>
        <taxon>Andropogoneae</taxon>
        <taxon>Tripsacinae</taxon>
        <taxon>Zea</taxon>
    </lineage>
</organism>